<dbReference type="GO" id="GO:0009253">
    <property type="term" value="P:peptidoglycan catabolic process"/>
    <property type="evidence" value="ECO:0007669"/>
    <property type="project" value="TreeGrafter"/>
</dbReference>
<proteinExistence type="predicted"/>
<dbReference type="GO" id="GO:0009254">
    <property type="term" value="P:peptidoglycan turnover"/>
    <property type="evidence" value="ECO:0007669"/>
    <property type="project" value="InterPro"/>
</dbReference>
<organism evidence="7">
    <name type="scientific">Magnetococcus massalia (strain MO-1)</name>
    <dbReference type="NCBI Taxonomy" id="451514"/>
    <lineage>
        <taxon>Bacteria</taxon>
        <taxon>Pseudomonadati</taxon>
        <taxon>Pseudomonadota</taxon>
        <taxon>Magnetococcia</taxon>
        <taxon>Magnetococcales</taxon>
        <taxon>Magnetococcaceae</taxon>
        <taxon>Magnetococcus</taxon>
    </lineage>
</organism>
<dbReference type="PANTHER" id="PTHR30124">
    <property type="entry name" value="MEMBRANE-BOUND LYTIC MUREIN TRANSGLYCOSYLASE A"/>
    <property type="match status" value="1"/>
</dbReference>
<gene>
    <name evidence="7" type="ORF">MAGMO_2990</name>
</gene>
<dbReference type="SMART" id="SM00925">
    <property type="entry name" value="MltA"/>
    <property type="match status" value="1"/>
</dbReference>
<feature type="domain" description="Lytic transglycosylase MltA" evidence="6">
    <location>
        <begin position="144"/>
        <end position="302"/>
    </location>
</feature>
<evidence type="ECO:0000256" key="4">
    <source>
        <dbReference type="ARBA" id="ARBA00023316"/>
    </source>
</evidence>
<dbReference type="EC" id="4.2.2.n1" evidence="2"/>
<name>A0A1S7LN14_MAGMO</name>
<dbReference type="GO" id="GO:0008933">
    <property type="term" value="F:peptidoglycan lytic transglycosylase activity"/>
    <property type="evidence" value="ECO:0007669"/>
    <property type="project" value="TreeGrafter"/>
</dbReference>
<dbReference type="PIRSF" id="PIRSF019422">
    <property type="entry name" value="MltA"/>
    <property type="match status" value="1"/>
</dbReference>
<evidence type="ECO:0000256" key="2">
    <source>
        <dbReference type="ARBA" id="ARBA00012587"/>
    </source>
</evidence>
<dbReference type="InterPro" id="IPR036908">
    <property type="entry name" value="RlpA-like_sf"/>
</dbReference>
<evidence type="ECO:0000313" key="7">
    <source>
        <dbReference type="EMBL" id="CRH07136.1"/>
    </source>
</evidence>
<dbReference type="GO" id="GO:0019867">
    <property type="term" value="C:outer membrane"/>
    <property type="evidence" value="ECO:0007669"/>
    <property type="project" value="InterPro"/>
</dbReference>
<reference evidence="7" key="1">
    <citation type="submission" date="2015-04" db="EMBL/GenBank/DDBJ databases">
        <authorList>
            <person name="Syromyatnikov M.Y."/>
            <person name="Popov V.N."/>
        </authorList>
    </citation>
    <scope>NUCLEOTIDE SEQUENCE</scope>
    <source>
        <strain evidence="7">MO-1</strain>
    </source>
</reference>
<evidence type="ECO:0000256" key="3">
    <source>
        <dbReference type="ARBA" id="ARBA00023239"/>
    </source>
</evidence>
<dbReference type="Gene3D" id="2.40.40.10">
    <property type="entry name" value="RlpA-like domain"/>
    <property type="match status" value="1"/>
</dbReference>
<keyword evidence="4" id="KW-0961">Cell wall biogenesis/degradation</keyword>
<protein>
    <recommendedName>
        <fullName evidence="2">peptidoglycan lytic exotransglycosylase</fullName>
        <ecNumber evidence="2">4.2.2.n1</ecNumber>
    </recommendedName>
    <alternativeName>
        <fullName evidence="5">Murein hydrolase A</fullName>
    </alternativeName>
</protein>
<dbReference type="EMBL" id="LO017727">
    <property type="protein sequence ID" value="CRH07136.1"/>
    <property type="molecule type" value="Genomic_DNA"/>
</dbReference>
<dbReference type="InterPro" id="IPR010611">
    <property type="entry name" value="3D_dom"/>
</dbReference>
<evidence type="ECO:0000256" key="5">
    <source>
        <dbReference type="ARBA" id="ARBA00030918"/>
    </source>
</evidence>
<accession>A0A1S7LN14</accession>
<keyword evidence="3" id="KW-0456">Lyase</keyword>
<dbReference type="Gene3D" id="2.40.240.50">
    <property type="entry name" value="Barwin-like endoglucanases"/>
    <property type="match status" value="1"/>
</dbReference>
<dbReference type="CDD" id="cd14668">
    <property type="entry name" value="mlta_B"/>
    <property type="match status" value="1"/>
</dbReference>
<dbReference type="GO" id="GO:0004553">
    <property type="term" value="F:hydrolase activity, hydrolyzing O-glycosyl compounds"/>
    <property type="evidence" value="ECO:0007669"/>
    <property type="project" value="InterPro"/>
</dbReference>
<evidence type="ECO:0000256" key="1">
    <source>
        <dbReference type="ARBA" id="ARBA00001420"/>
    </source>
</evidence>
<dbReference type="PANTHER" id="PTHR30124:SF0">
    <property type="entry name" value="MEMBRANE-BOUND LYTIC MUREIN TRANSGLYCOSYLASE A"/>
    <property type="match status" value="1"/>
</dbReference>
<dbReference type="CDD" id="cd14485">
    <property type="entry name" value="mltA_like_LT_A"/>
    <property type="match status" value="1"/>
</dbReference>
<dbReference type="Pfam" id="PF03562">
    <property type="entry name" value="MltA"/>
    <property type="match status" value="1"/>
</dbReference>
<dbReference type="SUPFAM" id="SSF50685">
    <property type="entry name" value="Barwin-like endoglucanases"/>
    <property type="match status" value="1"/>
</dbReference>
<dbReference type="GO" id="GO:0071555">
    <property type="term" value="P:cell wall organization"/>
    <property type="evidence" value="ECO:0007669"/>
    <property type="project" value="UniProtKB-KW"/>
</dbReference>
<sequence length="438" mass="48375">MVRWLVTLSLGVVLLLGLFWSLQTTEKAKVPAAKVDAGSALEQVAWSSFPKPHNGAASLAQWADALRQSGIYYRRNPAKRQVRFGNYLTTMGKMAALTDQLAAQAALGDLDGLLHHLQAHTTLFRSVGSDGKGHVLATGYYEPLLHGARRADNRNRYPIYKRPKDLIEIHIQDFHPDLPKKKLRGRLEGKRLKPYYSRSQIDQYGKLSGRGLELVWVDDSVDLFFLQVQGSGRVALPDGSTMRVGYADANGQPYHSIGKFLIQQGEVAKEDMSLPVLRTWLADHPQRVDEVLNKNPSYVFFKEIKGGPYGNIGVALTAEHAIATDYRIFPRGAPALLVSEEPEFDSAKGPPKAWHPFARLVVNQDTGGAIRGPGRVDLFMGFGERAERIAGEMKQGGGALFFIAPKQLKHAPLAKPEPAKPASLWDRIKAWFGQLNGG</sequence>
<comment type="catalytic activity">
    <reaction evidence="1">
        <text>Exolytic cleavage of the (1-&gt;4)-beta-glycosidic linkage between N-acetylmuramic acid (MurNAc) and N-acetylglucosamine (GlcNAc) residues in peptidoglycan, from either the reducing or the non-reducing ends of the peptidoglycan chains, with concomitant formation of a 1,6-anhydrobond in the MurNAc residue.</text>
        <dbReference type="EC" id="4.2.2.n1"/>
    </reaction>
</comment>
<dbReference type="InterPro" id="IPR026044">
    <property type="entry name" value="MltA"/>
</dbReference>
<dbReference type="Pfam" id="PF06725">
    <property type="entry name" value="3D"/>
    <property type="match status" value="1"/>
</dbReference>
<dbReference type="InterPro" id="IPR005300">
    <property type="entry name" value="MltA_B"/>
</dbReference>
<evidence type="ECO:0000259" key="6">
    <source>
        <dbReference type="SMART" id="SM00925"/>
    </source>
</evidence>
<dbReference type="AlphaFoldDB" id="A0A1S7LN14"/>